<dbReference type="InterPro" id="IPR051663">
    <property type="entry name" value="CLec_Tetranectin-domain"/>
</dbReference>
<evidence type="ECO:0000256" key="5">
    <source>
        <dbReference type="SAM" id="MobiDB-lite"/>
    </source>
</evidence>
<accession>A0A914WMK4</accession>
<dbReference type="GO" id="GO:0008083">
    <property type="term" value="F:growth factor activity"/>
    <property type="evidence" value="ECO:0007669"/>
    <property type="project" value="TreeGrafter"/>
</dbReference>
<sequence>MLLSLAMLLFISPTVTAITDLQTQCTGTDRVYSGTSCYVIVGTTKKQDVAKTSCNHYLGYAGHLVHIRSTGIQAAVKQLMNSYSSTITNVWTGMELINSSVSTNVNTNWGNYYRNGTFVSPTYLSWAPNQPSPYTSMNRVLYYSTTDGMFTAAASKTYPFVCEYEEALKQPVTDLETKCVALTSPLYPWFVDDVCYLLHDSDKNFPDAKVGCNALNGYNGHLAHVRTINELWVAEALRSVAGASQLRIGIEQTDLSSTDGYNGWYLTTPTDQPVPTTYLPWAINNPIAGEPTIGIKAGYPKSFETLLPPTKTPFICQYASVTTTTTTMTTPTTTETTTTTTTTTTPTTTATTTTTPTVTSTAAGANCTVTSAWTTWSACSQSCDKGIRSREIMFNNSENCNITTTPTPAYQYESCATGVQCKSSSTKMTLLKSECMGKVGSHFAYSSCYFLANISGTQADASDYCVTQGGQLASLFGEDLVSQLGSLFLQSSSVQAWIGLKVTGGKLKWMVDNKPHALFKNISTPPTGSECYVLVSDRSSQNKKENPRLSPMDCSASLQQAICMKSDHIYSSYSIKKGKKVIEAESPESASIEVDFNACGARCSEIIGCVGFNFNPSGGSCIPTKVSPAMPSVIDGVTTYTVQIESSWNFYERI</sequence>
<evidence type="ECO:0000256" key="1">
    <source>
        <dbReference type="ARBA" id="ARBA00004613"/>
    </source>
</evidence>
<dbReference type="InterPro" id="IPR016187">
    <property type="entry name" value="CTDL_fold"/>
</dbReference>
<keyword evidence="8" id="KW-1185">Reference proteome</keyword>
<dbReference type="Pfam" id="PF00090">
    <property type="entry name" value="TSP_1"/>
    <property type="match status" value="1"/>
</dbReference>
<reference evidence="9" key="1">
    <citation type="submission" date="2022-11" db="UniProtKB">
        <authorList>
            <consortium name="WormBaseParasite"/>
        </authorList>
    </citation>
    <scope>IDENTIFICATION</scope>
</reference>
<dbReference type="InterPro" id="IPR016186">
    <property type="entry name" value="C-type_lectin-like/link_sf"/>
</dbReference>
<dbReference type="InterPro" id="IPR001304">
    <property type="entry name" value="C-type_lectin-like"/>
</dbReference>
<evidence type="ECO:0000313" key="9">
    <source>
        <dbReference type="WBParaSite" id="PSAMB.scaffold4601size14103.g24748.t1"/>
    </source>
</evidence>
<dbReference type="InterPro" id="IPR000884">
    <property type="entry name" value="TSP1_rpt"/>
</dbReference>
<dbReference type="AlphaFoldDB" id="A0A914WMK4"/>
<feature type="region of interest" description="Disordered" evidence="5">
    <location>
        <begin position="328"/>
        <end position="355"/>
    </location>
</feature>
<dbReference type="Gene3D" id="3.10.100.10">
    <property type="entry name" value="Mannose-Binding Protein A, subunit A"/>
    <property type="match status" value="3"/>
</dbReference>
<dbReference type="CDD" id="cd00037">
    <property type="entry name" value="CLECT"/>
    <property type="match status" value="3"/>
</dbReference>
<name>A0A914WMK4_9BILA</name>
<dbReference type="SMART" id="SM00209">
    <property type="entry name" value="TSP1"/>
    <property type="match status" value="1"/>
</dbReference>
<keyword evidence="2" id="KW-0964">Secreted</keyword>
<proteinExistence type="predicted"/>
<dbReference type="PANTHER" id="PTHR22799:SF1">
    <property type="entry name" value="C-TYPE LECTIN DOMAIN FAMILY 11 MEMBER A"/>
    <property type="match status" value="1"/>
</dbReference>
<organism evidence="8 9">
    <name type="scientific">Plectus sambesii</name>
    <dbReference type="NCBI Taxonomy" id="2011161"/>
    <lineage>
        <taxon>Eukaryota</taxon>
        <taxon>Metazoa</taxon>
        <taxon>Ecdysozoa</taxon>
        <taxon>Nematoda</taxon>
        <taxon>Chromadorea</taxon>
        <taxon>Plectida</taxon>
        <taxon>Plectina</taxon>
        <taxon>Plectoidea</taxon>
        <taxon>Plectidae</taxon>
        <taxon>Plectus</taxon>
    </lineage>
</organism>
<feature type="signal peptide" evidence="6">
    <location>
        <begin position="1"/>
        <end position="17"/>
    </location>
</feature>
<dbReference type="WBParaSite" id="PSAMB.scaffold4601size14103.g24748.t1">
    <property type="protein sequence ID" value="PSAMB.scaffold4601size14103.g24748.t1"/>
    <property type="gene ID" value="PSAMB.scaffold4601size14103.g24748"/>
</dbReference>
<dbReference type="PROSITE" id="PS50041">
    <property type="entry name" value="C_TYPE_LECTIN_2"/>
    <property type="match status" value="1"/>
</dbReference>
<dbReference type="SUPFAM" id="SSF56436">
    <property type="entry name" value="C-type lectin-like"/>
    <property type="match status" value="3"/>
</dbReference>
<dbReference type="Proteomes" id="UP000887566">
    <property type="component" value="Unplaced"/>
</dbReference>
<dbReference type="SUPFAM" id="SSF82895">
    <property type="entry name" value="TSP-1 type 1 repeat"/>
    <property type="match status" value="1"/>
</dbReference>
<dbReference type="PROSITE" id="PS50092">
    <property type="entry name" value="TSP1"/>
    <property type="match status" value="1"/>
</dbReference>
<dbReference type="SMART" id="SM00034">
    <property type="entry name" value="CLECT"/>
    <property type="match status" value="3"/>
</dbReference>
<evidence type="ECO:0000256" key="3">
    <source>
        <dbReference type="ARBA" id="ARBA00022729"/>
    </source>
</evidence>
<evidence type="ECO:0000313" key="8">
    <source>
        <dbReference type="Proteomes" id="UP000887566"/>
    </source>
</evidence>
<feature type="domain" description="C-type lectin" evidence="7">
    <location>
        <begin position="33"/>
        <end position="163"/>
    </location>
</feature>
<comment type="subcellular location">
    <subcellularLocation>
        <location evidence="1">Secreted</location>
    </subcellularLocation>
</comment>
<dbReference type="GO" id="GO:0030246">
    <property type="term" value="F:carbohydrate binding"/>
    <property type="evidence" value="ECO:0007669"/>
    <property type="project" value="UniProtKB-KW"/>
</dbReference>
<dbReference type="PANTHER" id="PTHR22799">
    <property type="entry name" value="TETRANECTIN-RELATED"/>
    <property type="match status" value="1"/>
</dbReference>
<evidence type="ECO:0000256" key="4">
    <source>
        <dbReference type="ARBA" id="ARBA00022734"/>
    </source>
</evidence>
<keyword evidence="4" id="KW-0430">Lectin</keyword>
<feature type="chain" id="PRO_5036768761" evidence="6">
    <location>
        <begin position="18"/>
        <end position="654"/>
    </location>
</feature>
<dbReference type="Gene3D" id="2.20.100.10">
    <property type="entry name" value="Thrombospondin type-1 (TSP1) repeat"/>
    <property type="match status" value="1"/>
</dbReference>
<evidence type="ECO:0000259" key="7">
    <source>
        <dbReference type="PROSITE" id="PS50041"/>
    </source>
</evidence>
<evidence type="ECO:0000256" key="6">
    <source>
        <dbReference type="SAM" id="SignalP"/>
    </source>
</evidence>
<keyword evidence="3 6" id="KW-0732">Signal</keyword>
<evidence type="ECO:0000256" key="2">
    <source>
        <dbReference type="ARBA" id="ARBA00022525"/>
    </source>
</evidence>
<dbReference type="InterPro" id="IPR036383">
    <property type="entry name" value="TSP1_rpt_sf"/>
</dbReference>
<protein>
    <submittedName>
        <fullName evidence="9">C-type lectin domain-containing protein</fullName>
    </submittedName>
</protein>
<dbReference type="GO" id="GO:0005615">
    <property type="term" value="C:extracellular space"/>
    <property type="evidence" value="ECO:0007669"/>
    <property type="project" value="TreeGrafter"/>
</dbReference>